<evidence type="ECO:0000256" key="3">
    <source>
        <dbReference type="ARBA" id="ARBA00023163"/>
    </source>
</evidence>
<proteinExistence type="predicted"/>
<dbReference type="SUPFAM" id="SSF46785">
    <property type="entry name" value="Winged helix' DNA-binding domain"/>
    <property type="match status" value="1"/>
</dbReference>
<dbReference type="InterPro" id="IPR036390">
    <property type="entry name" value="WH_DNA-bd_sf"/>
</dbReference>
<keyword evidence="2" id="KW-0238">DNA-binding</keyword>
<dbReference type="GO" id="GO:0003677">
    <property type="term" value="F:DNA binding"/>
    <property type="evidence" value="ECO:0007669"/>
    <property type="project" value="UniProtKB-KW"/>
</dbReference>
<keyword evidence="3" id="KW-0804">Transcription</keyword>
<dbReference type="Pfam" id="PF01047">
    <property type="entry name" value="MarR"/>
    <property type="match status" value="1"/>
</dbReference>
<evidence type="ECO:0000259" key="4">
    <source>
        <dbReference type="PROSITE" id="PS50995"/>
    </source>
</evidence>
<dbReference type="RefSeq" id="WP_033614933.1">
    <property type="nucleotide sequence ID" value="NZ_KK036540.1"/>
</dbReference>
<dbReference type="EMBL" id="AWWK01000094">
    <property type="protein sequence ID" value="ETY72565.1"/>
    <property type="molecule type" value="Genomic_DNA"/>
</dbReference>
<evidence type="ECO:0000256" key="1">
    <source>
        <dbReference type="ARBA" id="ARBA00023015"/>
    </source>
</evidence>
<organism evidence="5 6">
    <name type="scientific">Lactiplantibacillus fabifermentans T30PCM01</name>
    <dbReference type="NCBI Taxonomy" id="1400520"/>
    <lineage>
        <taxon>Bacteria</taxon>
        <taxon>Bacillati</taxon>
        <taxon>Bacillota</taxon>
        <taxon>Bacilli</taxon>
        <taxon>Lactobacillales</taxon>
        <taxon>Lactobacillaceae</taxon>
        <taxon>Lactiplantibacillus</taxon>
    </lineage>
</organism>
<dbReference type="Proteomes" id="UP000019247">
    <property type="component" value="Unassembled WGS sequence"/>
</dbReference>
<evidence type="ECO:0000256" key="2">
    <source>
        <dbReference type="ARBA" id="ARBA00023125"/>
    </source>
</evidence>
<name>W6TBF8_9LACO</name>
<dbReference type="HOGENOM" id="CLU_083287_18_7_9"/>
<dbReference type="AlphaFoldDB" id="W6TBF8"/>
<dbReference type="InterPro" id="IPR000835">
    <property type="entry name" value="HTH_MarR-typ"/>
</dbReference>
<accession>W6TBF8</accession>
<keyword evidence="1" id="KW-0805">Transcription regulation</keyword>
<dbReference type="SMART" id="SM00347">
    <property type="entry name" value="HTH_MARR"/>
    <property type="match status" value="1"/>
</dbReference>
<dbReference type="InterPro" id="IPR036388">
    <property type="entry name" value="WH-like_DNA-bd_sf"/>
</dbReference>
<dbReference type="STRING" id="1400520.LFAB_17005"/>
<evidence type="ECO:0000313" key="5">
    <source>
        <dbReference type="EMBL" id="ETY72565.1"/>
    </source>
</evidence>
<dbReference type="PROSITE" id="PS50995">
    <property type="entry name" value="HTH_MARR_2"/>
    <property type="match status" value="1"/>
</dbReference>
<evidence type="ECO:0000313" key="6">
    <source>
        <dbReference type="Proteomes" id="UP000019247"/>
    </source>
</evidence>
<reference evidence="5 6" key="1">
    <citation type="journal article" date="2014" name="Genome Announc.">
        <title>Genome Sequence of Lactobacillus fabifermentans Strain T30PCM01, Isolated from Fermenting Grape Marc.</title>
        <authorList>
            <person name="Treu L."/>
            <person name="Vendramin V."/>
            <person name="Bovo B."/>
            <person name="Giacomini A."/>
            <person name="Corich V."/>
            <person name="Campanaro S."/>
        </authorList>
    </citation>
    <scope>NUCLEOTIDE SEQUENCE [LARGE SCALE GENOMIC DNA]</scope>
    <source>
        <strain evidence="5 6">T30PCM01</strain>
    </source>
</reference>
<gene>
    <name evidence="5" type="ORF">LFAB_17005</name>
</gene>
<sequence>MSKKCPISTAELIYQIGQLEDQFIRQHLSSIGIRMDHARLLHYVGEVPGTNQVSLATFLNVQPATLTNMIKKLEKQNLIIRRTDPDNPHMKQIFLMPDGGAAVAKINQVFNELNDLVTAANLTEVDQLTTLYSSLVKK</sequence>
<dbReference type="PATRIC" id="fig|1400520.3.peg.3345"/>
<feature type="domain" description="HTH marR-type" evidence="4">
    <location>
        <begin position="9"/>
        <end position="137"/>
    </location>
</feature>
<dbReference type="OrthoDB" id="2612963at2"/>
<dbReference type="GO" id="GO:0003700">
    <property type="term" value="F:DNA-binding transcription factor activity"/>
    <property type="evidence" value="ECO:0007669"/>
    <property type="project" value="InterPro"/>
</dbReference>
<dbReference type="PANTHER" id="PTHR42756">
    <property type="entry name" value="TRANSCRIPTIONAL REGULATOR, MARR"/>
    <property type="match status" value="1"/>
</dbReference>
<protein>
    <submittedName>
        <fullName evidence="5">MarR family transcripitonal regulator</fullName>
    </submittedName>
</protein>
<dbReference type="eggNOG" id="COG1846">
    <property type="taxonomic scope" value="Bacteria"/>
</dbReference>
<dbReference type="Gene3D" id="1.10.10.10">
    <property type="entry name" value="Winged helix-like DNA-binding domain superfamily/Winged helix DNA-binding domain"/>
    <property type="match status" value="1"/>
</dbReference>
<comment type="caution">
    <text evidence="5">The sequence shown here is derived from an EMBL/GenBank/DDBJ whole genome shotgun (WGS) entry which is preliminary data.</text>
</comment>
<dbReference type="PANTHER" id="PTHR42756:SF1">
    <property type="entry name" value="TRANSCRIPTIONAL REPRESSOR OF EMRAB OPERON"/>
    <property type="match status" value="1"/>
</dbReference>